<organism evidence="5 6">
    <name type="scientific">Tigriopus californicus</name>
    <name type="common">Marine copepod</name>
    <dbReference type="NCBI Taxonomy" id="6832"/>
    <lineage>
        <taxon>Eukaryota</taxon>
        <taxon>Metazoa</taxon>
        <taxon>Ecdysozoa</taxon>
        <taxon>Arthropoda</taxon>
        <taxon>Crustacea</taxon>
        <taxon>Multicrustacea</taxon>
        <taxon>Hexanauplia</taxon>
        <taxon>Copepoda</taxon>
        <taxon>Harpacticoida</taxon>
        <taxon>Harpacticidae</taxon>
        <taxon>Tigriopus</taxon>
    </lineage>
</organism>
<evidence type="ECO:0000256" key="1">
    <source>
        <dbReference type="ARBA" id="ARBA00005771"/>
    </source>
</evidence>
<dbReference type="OMA" id="GTNHYGP"/>
<evidence type="ECO:0000256" key="3">
    <source>
        <dbReference type="SAM" id="MobiDB-lite"/>
    </source>
</evidence>
<feature type="region of interest" description="Disordered" evidence="3">
    <location>
        <begin position="443"/>
        <end position="465"/>
    </location>
</feature>
<accession>A0A553NTV8</accession>
<dbReference type="InterPro" id="IPR027417">
    <property type="entry name" value="P-loop_NTPase"/>
</dbReference>
<evidence type="ECO:0000259" key="4">
    <source>
        <dbReference type="Pfam" id="PF00685"/>
    </source>
</evidence>
<proteinExistence type="inferred from homology"/>
<evidence type="ECO:0000313" key="6">
    <source>
        <dbReference type="Proteomes" id="UP000318571"/>
    </source>
</evidence>
<dbReference type="Pfam" id="PF00685">
    <property type="entry name" value="Sulfotransfer_1"/>
    <property type="match status" value="2"/>
</dbReference>
<comment type="caution">
    <text evidence="5">The sequence shown here is derived from an EMBL/GenBank/DDBJ whole genome shotgun (WGS) entry which is preliminary data.</text>
</comment>
<dbReference type="PANTHER" id="PTHR11783">
    <property type="entry name" value="SULFOTRANSFERASE SULT"/>
    <property type="match status" value="1"/>
</dbReference>
<gene>
    <name evidence="5" type="ORF">TCAL_08630</name>
</gene>
<reference evidence="5 6" key="1">
    <citation type="journal article" date="2018" name="Nat. Ecol. Evol.">
        <title>Genomic signatures of mitonuclear coevolution across populations of Tigriopus californicus.</title>
        <authorList>
            <person name="Barreto F.S."/>
            <person name="Watson E.T."/>
            <person name="Lima T.G."/>
            <person name="Willett C.S."/>
            <person name="Edmands S."/>
            <person name="Li W."/>
            <person name="Burton R.S."/>
        </authorList>
    </citation>
    <scope>NUCLEOTIDE SEQUENCE [LARGE SCALE GENOMIC DNA]</scope>
    <source>
        <strain evidence="5 6">San Diego</strain>
    </source>
</reference>
<protein>
    <recommendedName>
        <fullName evidence="4">Sulfotransferase domain-containing protein</fullName>
    </recommendedName>
</protein>
<dbReference type="SUPFAM" id="SSF52540">
    <property type="entry name" value="P-loop containing nucleoside triphosphate hydrolases"/>
    <property type="match status" value="2"/>
</dbReference>
<evidence type="ECO:0000313" key="5">
    <source>
        <dbReference type="EMBL" id="TRY68877.1"/>
    </source>
</evidence>
<keyword evidence="2" id="KW-0808">Transferase</keyword>
<dbReference type="GO" id="GO:0008146">
    <property type="term" value="F:sulfotransferase activity"/>
    <property type="evidence" value="ECO:0007669"/>
    <property type="project" value="InterPro"/>
</dbReference>
<feature type="domain" description="Sulfotransferase" evidence="4">
    <location>
        <begin position="397"/>
        <end position="666"/>
    </location>
</feature>
<dbReference type="Gene3D" id="3.40.50.300">
    <property type="entry name" value="P-loop containing nucleotide triphosphate hydrolases"/>
    <property type="match status" value="2"/>
</dbReference>
<name>A0A553NTV8_TIGCA</name>
<keyword evidence="6" id="KW-1185">Reference proteome</keyword>
<dbReference type="AlphaFoldDB" id="A0A553NTV8"/>
<sequence>MALKATFCPLEKDHTEAVLRVFSSGSCELNLVQVRPRLNYLPTTIQSSADKILNLELRPDDVWIITYPKCGTTWTQEIVWQMFNMDFDDNKDLFQKSPFLEMELIATSNPMPPPPPNSEMGPPPEHIIQSIEYCASVPSPRVIKTHLPLSMLPAKLLDTCKVIFVSRHPLDACVSYFHHAKNGKQFFRMHGNFDDYAKLFFAGQVMFGNYWDHLEEAWPKRDHKNARFFWYEDMQADLNQILHELNAFLGRLRTNDELLELSQFVQIKNMKARSMNRAKDEAEKEFNSMFIRQGGCGQWKDYFNGDLHDEARQWLEANMRRTGIVTIPSLKMNSAMAGRELPFEFEPLSKDEIASKRKVFQEGSLELELTKTIPGRVFLPKVYQEDAKRVYNMELRPDDIWIVTYPKCGTTWMQETVWQIVNYELDTTEDLFSRVPFLEAGHIIRSGPKPSPPPTTEGVEPATPPAMPDFFLNPIDYLEKKTTRRIIKTHLPFELLPPNILDVCKVVYVCRNPKDCCVSYFHHCETGGKMYLIHGNFEDYAQLFKDGTLMFGNYWHHLKGGWKLKDNKNFQFVWYEDLKKDHAKGVRELSEFLGIKRTEDEIRTLVKHLSIDEMRKRAMQEAKDSEEKVEFSKFFRKGVVGDWKNYFAGEKLEEWENWIKENVQGTDIQMNFE</sequence>
<feature type="domain" description="Sulfotransferase" evidence="4">
    <location>
        <begin position="59"/>
        <end position="323"/>
    </location>
</feature>
<dbReference type="EMBL" id="VCGU01000010">
    <property type="protein sequence ID" value="TRY68877.1"/>
    <property type="molecule type" value="Genomic_DNA"/>
</dbReference>
<evidence type="ECO:0000256" key="2">
    <source>
        <dbReference type="ARBA" id="ARBA00022679"/>
    </source>
</evidence>
<dbReference type="Proteomes" id="UP000318571">
    <property type="component" value="Chromosome 1"/>
</dbReference>
<comment type="similarity">
    <text evidence="1">Belongs to the sulfotransferase 1 family.</text>
</comment>
<dbReference type="InterPro" id="IPR000863">
    <property type="entry name" value="Sulfotransferase_dom"/>
</dbReference>